<dbReference type="InterPro" id="IPR019887">
    <property type="entry name" value="Tscrpt_reg_AsnC/Lrp_C"/>
</dbReference>
<dbReference type="Gene3D" id="3.30.70.920">
    <property type="match status" value="1"/>
</dbReference>
<dbReference type="SUPFAM" id="SSF54909">
    <property type="entry name" value="Dimeric alpha+beta barrel"/>
    <property type="match status" value="1"/>
</dbReference>
<dbReference type="SUPFAM" id="SSF46785">
    <property type="entry name" value="Winged helix' DNA-binding domain"/>
    <property type="match status" value="1"/>
</dbReference>
<dbReference type="InterPro" id="IPR000485">
    <property type="entry name" value="AsnC-type_HTH_dom"/>
</dbReference>
<dbReference type="PANTHER" id="PTHR30154">
    <property type="entry name" value="LEUCINE-RESPONSIVE REGULATORY PROTEIN"/>
    <property type="match status" value="1"/>
</dbReference>
<dbReference type="Gene3D" id="1.10.10.10">
    <property type="entry name" value="Winged helix-like DNA-binding domain superfamily/Winged helix DNA-binding domain"/>
    <property type="match status" value="1"/>
</dbReference>
<dbReference type="SMART" id="SM00344">
    <property type="entry name" value="HTH_ASNC"/>
    <property type="match status" value="1"/>
</dbReference>
<dbReference type="PANTHER" id="PTHR30154:SF54">
    <property type="entry name" value="POSSIBLE TRANSCRIPTIONAL REGULATORY PROTEIN (PROBABLY LRP_ASNC-FAMILY)"/>
    <property type="match status" value="1"/>
</dbReference>
<dbReference type="Pfam" id="PF13412">
    <property type="entry name" value="HTH_24"/>
    <property type="match status" value="1"/>
</dbReference>
<name>A0A7W8SJA5_9CELL</name>
<evidence type="ECO:0000313" key="5">
    <source>
        <dbReference type="EMBL" id="MBB5475329.1"/>
    </source>
</evidence>
<dbReference type="Pfam" id="PF01037">
    <property type="entry name" value="AsnC_trans_reg"/>
    <property type="match status" value="1"/>
</dbReference>
<evidence type="ECO:0000259" key="4">
    <source>
        <dbReference type="PROSITE" id="PS50956"/>
    </source>
</evidence>
<evidence type="ECO:0000256" key="3">
    <source>
        <dbReference type="ARBA" id="ARBA00023163"/>
    </source>
</evidence>
<dbReference type="InterPro" id="IPR036390">
    <property type="entry name" value="WH_DNA-bd_sf"/>
</dbReference>
<gene>
    <name evidence="5" type="ORF">HNR08_004065</name>
</gene>
<dbReference type="PRINTS" id="PR00033">
    <property type="entry name" value="HTHASNC"/>
</dbReference>
<dbReference type="EMBL" id="JACHDN010000001">
    <property type="protein sequence ID" value="MBB5475329.1"/>
    <property type="molecule type" value="Genomic_DNA"/>
</dbReference>
<dbReference type="OrthoDB" id="4411089at2"/>
<dbReference type="InterPro" id="IPR019888">
    <property type="entry name" value="Tscrpt_reg_AsnC-like"/>
</dbReference>
<evidence type="ECO:0000256" key="1">
    <source>
        <dbReference type="ARBA" id="ARBA00023015"/>
    </source>
</evidence>
<protein>
    <submittedName>
        <fullName evidence="5">DNA-binding Lrp family transcriptional regulator</fullName>
    </submittedName>
</protein>
<keyword evidence="2 5" id="KW-0238">DNA-binding</keyword>
<dbReference type="GO" id="GO:0043565">
    <property type="term" value="F:sequence-specific DNA binding"/>
    <property type="evidence" value="ECO:0007669"/>
    <property type="project" value="InterPro"/>
</dbReference>
<sequence length="168" mass="18006">MTEHPAAPGATSVTPANDLRLDRVDRRLIRLLQQDGRMANNALAAAAGIAPSTCLARVRALRAAGVIRGFHADVDPQALGRGLRAMVAVRMAAGSRAALEPFARSVAALPEVLDVYFLAGADDFLLHVAVRDTDELRRFVVERLSDRPDVATTETSLVFEHLRGSVGD</sequence>
<accession>A0A7W8SJA5</accession>
<dbReference type="GO" id="GO:0005829">
    <property type="term" value="C:cytosol"/>
    <property type="evidence" value="ECO:0007669"/>
    <property type="project" value="TreeGrafter"/>
</dbReference>
<evidence type="ECO:0000256" key="2">
    <source>
        <dbReference type="ARBA" id="ARBA00023125"/>
    </source>
</evidence>
<dbReference type="AlphaFoldDB" id="A0A7W8SJA5"/>
<dbReference type="InterPro" id="IPR011008">
    <property type="entry name" value="Dimeric_a/b-barrel"/>
</dbReference>
<reference evidence="5 6" key="1">
    <citation type="submission" date="2020-08" db="EMBL/GenBank/DDBJ databases">
        <title>Sequencing the genomes of 1000 actinobacteria strains.</title>
        <authorList>
            <person name="Klenk H.-P."/>
        </authorList>
    </citation>
    <scope>NUCLEOTIDE SEQUENCE [LARGE SCALE GENOMIC DNA]</scope>
    <source>
        <strain evidence="5 6">DSM 9581</strain>
    </source>
</reference>
<feature type="domain" description="HTH asnC-type" evidence="4">
    <location>
        <begin position="21"/>
        <end position="82"/>
    </location>
</feature>
<keyword evidence="3" id="KW-0804">Transcription</keyword>
<organism evidence="5 6">
    <name type="scientific">Cellulomonas hominis</name>
    <dbReference type="NCBI Taxonomy" id="156981"/>
    <lineage>
        <taxon>Bacteria</taxon>
        <taxon>Bacillati</taxon>
        <taxon>Actinomycetota</taxon>
        <taxon>Actinomycetes</taxon>
        <taxon>Micrococcales</taxon>
        <taxon>Cellulomonadaceae</taxon>
        <taxon>Cellulomonas</taxon>
    </lineage>
</organism>
<proteinExistence type="predicted"/>
<comment type="caution">
    <text evidence="5">The sequence shown here is derived from an EMBL/GenBank/DDBJ whole genome shotgun (WGS) entry which is preliminary data.</text>
</comment>
<dbReference type="Proteomes" id="UP000564629">
    <property type="component" value="Unassembled WGS sequence"/>
</dbReference>
<evidence type="ECO:0000313" key="6">
    <source>
        <dbReference type="Proteomes" id="UP000564629"/>
    </source>
</evidence>
<dbReference type="RefSeq" id="WP_146838067.1">
    <property type="nucleotide sequence ID" value="NZ_BJVQ01000032.1"/>
</dbReference>
<dbReference type="PROSITE" id="PS50956">
    <property type="entry name" value="HTH_ASNC_2"/>
    <property type="match status" value="1"/>
</dbReference>
<dbReference type="InterPro" id="IPR036388">
    <property type="entry name" value="WH-like_DNA-bd_sf"/>
</dbReference>
<keyword evidence="1" id="KW-0805">Transcription regulation</keyword>
<dbReference type="GO" id="GO:0043200">
    <property type="term" value="P:response to amino acid"/>
    <property type="evidence" value="ECO:0007669"/>
    <property type="project" value="TreeGrafter"/>
</dbReference>